<dbReference type="EMBL" id="OC944102">
    <property type="protein sequence ID" value="CAD7662766.1"/>
    <property type="molecule type" value="Genomic_DNA"/>
</dbReference>
<evidence type="ECO:0000259" key="2">
    <source>
        <dbReference type="PROSITE" id="PS50238"/>
    </source>
</evidence>
<dbReference type="AlphaFoldDB" id="A0A7R9QY19"/>
<dbReference type="Pfam" id="PF00620">
    <property type="entry name" value="RhoGAP"/>
    <property type="match status" value="1"/>
</dbReference>
<evidence type="ECO:0000313" key="4">
    <source>
        <dbReference type="Proteomes" id="UP000728032"/>
    </source>
</evidence>
<dbReference type="GO" id="GO:0005737">
    <property type="term" value="C:cytoplasm"/>
    <property type="evidence" value="ECO:0007669"/>
    <property type="project" value="TreeGrafter"/>
</dbReference>
<dbReference type="GO" id="GO:0051056">
    <property type="term" value="P:regulation of small GTPase mediated signal transduction"/>
    <property type="evidence" value="ECO:0007669"/>
    <property type="project" value="TreeGrafter"/>
</dbReference>
<dbReference type="Proteomes" id="UP000728032">
    <property type="component" value="Unassembled WGS sequence"/>
</dbReference>
<dbReference type="PROSITE" id="PS50238">
    <property type="entry name" value="RHOGAP"/>
    <property type="match status" value="1"/>
</dbReference>
<reference evidence="3" key="1">
    <citation type="submission" date="2020-11" db="EMBL/GenBank/DDBJ databases">
        <authorList>
            <person name="Tran Van P."/>
        </authorList>
    </citation>
    <scope>NUCLEOTIDE SEQUENCE</scope>
</reference>
<dbReference type="EMBL" id="CAJPVJ010029277">
    <property type="protein sequence ID" value="CAG2179903.1"/>
    <property type="molecule type" value="Genomic_DNA"/>
</dbReference>
<evidence type="ECO:0000313" key="3">
    <source>
        <dbReference type="EMBL" id="CAD7662766.1"/>
    </source>
</evidence>
<organism evidence="3">
    <name type="scientific">Oppiella nova</name>
    <dbReference type="NCBI Taxonomy" id="334625"/>
    <lineage>
        <taxon>Eukaryota</taxon>
        <taxon>Metazoa</taxon>
        <taxon>Ecdysozoa</taxon>
        <taxon>Arthropoda</taxon>
        <taxon>Chelicerata</taxon>
        <taxon>Arachnida</taxon>
        <taxon>Acari</taxon>
        <taxon>Acariformes</taxon>
        <taxon>Sarcoptiformes</taxon>
        <taxon>Oribatida</taxon>
        <taxon>Brachypylina</taxon>
        <taxon>Oppioidea</taxon>
        <taxon>Oppiidae</taxon>
        <taxon>Oppiella</taxon>
    </lineage>
</organism>
<dbReference type="InterPro" id="IPR000198">
    <property type="entry name" value="RhoGAP_dom"/>
</dbReference>
<keyword evidence="4" id="KW-1185">Reference proteome</keyword>
<dbReference type="OrthoDB" id="27680at2759"/>
<dbReference type="GO" id="GO:0005096">
    <property type="term" value="F:GTPase activator activity"/>
    <property type="evidence" value="ECO:0007669"/>
    <property type="project" value="UniProtKB-KW"/>
</dbReference>
<proteinExistence type="predicted"/>
<name>A0A7R9QY19_9ACAR</name>
<dbReference type="InterPro" id="IPR008936">
    <property type="entry name" value="Rho_GTPase_activation_prot"/>
</dbReference>
<dbReference type="Gene3D" id="1.10.555.10">
    <property type="entry name" value="Rho GTPase activation protein"/>
    <property type="match status" value="1"/>
</dbReference>
<feature type="domain" description="Rho-GAP" evidence="2">
    <location>
        <begin position="47"/>
        <end position="117"/>
    </location>
</feature>
<dbReference type="GO" id="GO:0030833">
    <property type="term" value="P:regulation of actin filament polymerization"/>
    <property type="evidence" value="ECO:0007669"/>
    <property type="project" value="TreeGrafter"/>
</dbReference>
<keyword evidence="1" id="KW-0343">GTPase activation</keyword>
<protein>
    <recommendedName>
        <fullName evidence="2">Rho-GAP domain-containing protein</fullName>
    </recommendedName>
</protein>
<dbReference type="PANTHER" id="PTHR14963:SF1">
    <property type="entry name" value="RHO GTPASE-ACTIVATING PROTEIN CONUNDRUM"/>
    <property type="match status" value="1"/>
</dbReference>
<dbReference type="PANTHER" id="PTHR14963">
    <property type="entry name" value="RHO GTPASE ACTIVATING PROTEIN 18,19-RELATED"/>
    <property type="match status" value="1"/>
</dbReference>
<gene>
    <name evidence="3" type="ORF">ONB1V03_LOCUS19326</name>
</gene>
<evidence type="ECO:0000256" key="1">
    <source>
        <dbReference type="ARBA" id="ARBA00022468"/>
    </source>
</evidence>
<accession>A0A7R9QY19</accession>
<sequence>MRKKVRTLAMIELSTVLDMYGLEFEKTKSKKSKKRIKKNSENVLFGVPLEQIYGTDLRRDSGSTLPSILKILFNYIRMNGLHEEGIFRINGSQNRVLVLKQELERLFHLYYTNGYKE</sequence>
<feature type="non-terminal residue" evidence="3">
    <location>
        <position position="117"/>
    </location>
</feature>
<dbReference type="GO" id="GO:0007165">
    <property type="term" value="P:signal transduction"/>
    <property type="evidence" value="ECO:0007669"/>
    <property type="project" value="InterPro"/>
</dbReference>
<dbReference type="SUPFAM" id="SSF48350">
    <property type="entry name" value="GTPase activation domain, GAP"/>
    <property type="match status" value="1"/>
</dbReference>